<keyword evidence="3" id="KW-0732">Signal</keyword>
<evidence type="ECO:0000256" key="3">
    <source>
        <dbReference type="SAM" id="SignalP"/>
    </source>
</evidence>
<keyword evidence="5" id="KW-1185">Reference proteome</keyword>
<organism evidence="4 5">
    <name type="scientific">Triangularia setosa</name>
    <dbReference type="NCBI Taxonomy" id="2587417"/>
    <lineage>
        <taxon>Eukaryota</taxon>
        <taxon>Fungi</taxon>
        <taxon>Dikarya</taxon>
        <taxon>Ascomycota</taxon>
        <taxon>Pezizomycotina</taxon>
        <taxon>Sordariomycetes</taxon>
        <taxon>Sordariomycetidae</taxon>
        <taxon>Sordariales</taxon>
        <taxon>Podosporaceae</taxon>
        <taxon>Triangularia</taxon>
    </lineage>
</organism>
<keyword evidence="2" id="KW-0812">Transmembrane</keyword>
<keyword evidence="2" id="KW-0472">Membrane</keyword>
<dbReference type="EMBL" id="MU866241">
    <property type="protein sequence ID" value="KAK4175286.1"/>
    <property type="molecule type" value="Genomic_DNA"/>
</dbReference>
<evidence type="ECO:0000256" key="2">
    <source>
        <dbReference type="SAM" id="Phobius"/>
    </source>
</evidence>
<reference evidence="4" key="1">
    <citation type="journal article" date="2023" name="Mol. Phylogenet. Evol.">
        <title>Genome-scale phylogeny and comparative genomics of the fungal order Sordariales.</title>
        <authorList>
            <person name="Hensen N."/>
            <person name="Bonometti L."/>
            <person name="Westerberg I."/>
            <person name="Brannstrom I.O."/>
            <person name="Guillou S."/>
            <person name="Cros-Aarteil S."/>
            <person name="Calhoun S."/>
            <person name="Haridas S."/>
            <person name="Kuo A."/>
            <person name="Mondo S."/>
            <person name="Pangilinan J."/>
            <person name="Riley R."/>
            <person name="LaButti K."/>
            <person name="Andreopoulos B."/>
            <person name="Lipzen A."/>
            <person name="Chen C."/>
            <person name="Yan M."/>
            <person name="Daum C."/>
            <person name="Ng V."/>
            <person name="Clum A."/>
            <person name="Steindorff A."/>
            <person name="Ohm R.A."/>
            <person name="Martin F."/>
            <person name="Silar P."/>
            <person name="Natvig D.O."/>
            <person name="Lalanne C."/>
            <person name="Gautier V."/>
            <person name="Ament-Velasquez S.L."/>
            <person name="Kruys A."/>
            <person name="Hutchinson M.I."/>
            <person name="Powell A.J."/>
            <person name="Barry K."/>
            <person name="Miller A.N."/>
            <person name="Grigoriev I.V."/>
            <person name="Debuchy R."/>
            <person name="Gladieux P."/>
            <person name="Hiltunen Thoren M."/>
            <person name="Johannesson H."/>
        </authorList>
    </citation>
    <scope>NUCLEOTIDE SEQUENCE</scope>
    <source>
        <strain evidence="4">CBS 892.96</strain>
    </source>
</reference>
<feature type="compositionally biased region" description="Low complexity" evidence="1">
    <location>
        <begin position="188"/>
        <end position="217"/>
    </location>
</feature>
<evidence type="ECO:0000313" key="5">
    <source>
        <dbReference type="Proteomes" id="UP001302321"/>
    </source>
</evidence>
<proteinExistence type="predicted"/>
<evidence type="ECO:0000313" key="4">
    <source>
        <dbReference type="EMBL" id="KAK4175286.1"/>
    </source>
</evidence>
<protein>
    <submittedName>
        <fullName evidence="4">Uncharacterized protein</fullName>
    </submittedName>
</protein>
<feature type="signal peptide" evidence="3">
    <location>
        <begin position="1"/>
        <end position="27"/>
    </location>
</feature>
<gene>
    <name evidence="4" type="ORF">QBC36DRAFT_190294</name>
</gene>
<dbReference type="Proteomes" id="UP001302321">
    <property type="component" value="Unassembled WGS sequence"/>
</dbReference>
<keyword evidence="2" id="KW-1133">Transmembrane helix</keyword>
<feature type="chain" id="PRO_5043022758" evidence="3">
    <location>
        <begin position="28"/>
        <end position="297"/>
    </location>
</feature>
<feature type="transmembrane region" description="Helical" evidence="2">
    <location>
        <begin position="231"/>
        <end position="252"/>
    </location>
</feature>
<sequence length="297" mass="29980">MTPLRSITTTSTTAAAALLLAIGVVHAAENAPCYFPGEVHALGYYPCQPFGAEISLCCPQGWTCFSNALCVATTETKSFPNITLGEVQRGACTSPGWNNAVCGGVCLAGDTIDGKLAACTQETFCCEDDYKKGKCTCEEGGGSFEVKRGVGGRIIEVDSETFTGTATVNIAEPVTSFVSETTTTTAVAGTGTAGESSASNMADGATATPTSTETAEAVGGGGGGLSKGATIGIGVGAGVAGLLLLGALVFLVRRCRRRGQGNASLGNGGKVTDDAIETHQNGVTYGQAYGEQPQMRG</sequence>
<comment type="caution">
    <text evidence="4">The sequence shown here is derived from an EMBL/GenBank/DDBJ whole genome shotgun (WGS) entry which is preliminary data.</text>
</comment>
<dbReference type="AlphaFoldDB" id="A0AAN6W513"/>
<reference evidence="4" key="2">
    <citation type="submission" date="2023-05" db="EMBL/GenBank/DDBJ databases">
        <authorList>
            <consortium name="Lawrence Berkeley National Laboratory"/>
            <person name="Steindorff A."/>
            <person name="Hensen N."/>
            <person name="Bonometti L."/>
            <person name="Westerberg I."/>
            <person name="Brannstrom I.O."/>
            <person name="Guillou S."/>
            <person name="Cros-Aarteil S."/>
            <person name="Calhoun S."/>
            <person name="Haridas S."/>
            <person name="Kuo A."/>
            <person name="Mondo S."/>
            <person name="Pangilinan J."/>
            <person name="Riley R."/>
            <person name="Labutti K."/>
            <person name="Andreopoulos B."/>
            <person name="Lipzen A."/>
            <person name="Chen C."/>
            <person name="Yanf M."/>
            <person name="Daum C."/>
            <person name="Ng V."/>
            <person name="Clum A."/>
            <person name="Ohm R."/>
            <person name="Martin F."/>
            <person name="Silar P."/>
            <person name="Natvig D."/>
            <person name="Lalanne C."/>
            <person name="Gautier V."/>
            <person name="Ament-Velasquez S.L."/>
            <person name="Kruys A."/>
            <person name="Hutchinson M.I."/>
            <person name="Powell A.J."/>
            <person name="Barry K."/>
            <person name="Miller A.N."/>
            <person name="Grigoriev I.V."/>
            <person name="Debuchy R."/>
            <person name="Gladieux P."/>
            <person name="Thoren M.H."/>
            <person name="Johannesson H."/>
        </authorList>
    </citation>
    <scope>NUCLEOTIDE SEQUENCE</scope>
    <source>
        <strain evidence="4">CBS 892.96</strain>
    </source>
</reference>
<evidence type="ECO:0000256" key="1">
    <source>
        <dbReference type="SAM" id="MobiDB-lite"/>
    </source>
</evidence>
<accession>A0AAN6W513</accession>
<name>A0AAN6W513_9PEZI</name>
<feature type="region of interest" description="Disordered" evidence="1">
    <location>
        <begin position="188"/>
        <end position="219"/>
    </location>
</feature>